<dbReference type="InterPro" id="IPR011006">
    <property type="entry name" value="CheY-like_superfamily"/>
</dbReference>
<proteinExistence type="predicted"/>
<dbReference type="Gene3D" id="3.40.50.2300">
    <property type="match status" value="1"/>
</dbReference>
<evidence type="ECO:0000256" key="1">
    <source>
        <dbReference type="PROSITE-ProRule" id="PRU00169"/>
    </source>
</evidence>
<organism evidence="3 4">
    <name type="scientific">Luteimicrobium album</name>
    <dbReference type="NCBI Taxonomy" id="1054550"/>
    <lineage>
        <taxon>Bacteria</taxon>
        <taxon>Bacillati</taxon>
        <taxon>Actinomycetota</taxon>
        <taxon>Actinomycetes</taxon>
        <taxon>Micrococcales</taxon>
        <taxon>Luteimicrobium</taxon>
    </lineage>
</organism>
<gene>
    <name evidence="3" type="ORF">GCM10025864_29580</name>
</gene>
<evidence type="ECO:0000259" key="2">
    <source>
        <dbReference type="PROSITE" id="PS50110"/>
    </source>
</evidence>
<dbReference type="InterPro" id="IPR001789">
    <property type="entry name" value="Sig_transdc_resp-reg_receiver"/>
</dbReference>
<reference evidence="4" key="1">
    <citation type="journal article" date="2019" name="Int. J. Syst. Evol. Microbiol.">
        <title>The Global Catalogue of Microorganisms (GCM) 10K type strain sequencing project: providing services to taxonomists for standard genome sequencing and annotation.</title>
        <authorList>
            <consortium name="The Broad Institute Genomics Platform"/>
            <consortium name="The Broad Institute Genome Sequencing Center for Infectious Disease"/>
            <person name="Wu L."/>
            <person name="Ma J."/>
        </authorList>
    </citation>
    <scope>NUCLEOTIDE SEQUENCE [LARGE SCALE GENOMIC DNA]</scope>
    <source>
        <strain evidence="4">NBRC 106348</strain>
    </source>
</reference>
<accession>A0ABQ6I5G2</accession>
<feature type="domain" description="Response regulatory" evidence="2">
    <location>
        <begin position="13"/>
        <end position="47"/>
    </location>
</feature>
<dbReference type="SUPFAM" id="SSF52172">
    <property type="entry name" value="CheY-like"/>
    <property type="match status" value="1"/>
</dbReference>
<comment type="caution">
    <text evidence="1">Lacks conserved residue(s) required for the propagation of feature annotation.</text>
</comment>
<comment type="caution">
    <text evidence="3">The sequence shown here is derived from an EMBL/GenBank/DDBJ whole genome shotgun (WGS) entry which is preliminary data.</text>
</comment>
<protein>
    <recommendedName>
        <fullName evidence="2">Response regulatory domain-containing protein</fullName>
    </recommendedName>
</protein>
<dbReference type="PROSITE" id="PS50110">
    <property type="entry name" value="RESPONSE_REGULATORY"/>
    <property type="match status" value="1"/>
</dbReference>
<dbReference type="Proteomes" id="UP001157091">
    <property type="component" value="Unassembled WGS sequence"/>
</dbReference>
<evidence type="ECO:0000313" key="4">
    <source>
        <dbReference type="Proteomes" id="UP001157091"/>
    </source>
</evidence>
<name>A0ABQ6I5G2_9MICO</name>
<dbReference type="RefSeq" id="WP_431310282.1">
    <property type="nucleotide sequence ID" value="NZ_BSUK01000001.1"/>
</dbReference>
<dbReference type="EMBL" id="BSUK01000001">
    <property type="protein sequence ID" value="GMA25199.1"/>
    <property type="molecule type" value="Genomic_DNA"/>
</dbReference>
<evidence type="ECO:0000313" key="3">
    <source>
        <dbReference type="EMBL" id="GMA25199.1"/>
    </source>
</evidence>
<sequence length="47" mass="4734">MTGVDAPAAAPVRVLLCDDQPLIRSGIRALLDAEDGVTVVGEAGDGE</sequence>
<keyword evidence="4" id="KW-1185">Reference proteome</keyword>